<gene>
    <name evidence="8" type="ORF">RM553_01025</name>
</gene>
<dbReference type="InterPro" id="IPR004358">
    <property type="entry name" value="Sig_transdc_His_kin-like_C"/>
</dbReference>
<evidence type="ECO:0000259" key="7">
    <source>
        <dbReference type="PROSITE" id="PS50109"/>
    </source>
</evidence>
<evidence type="ECO:0000313" key="8">
    <source>
        <dbReference type="EMBL" id="MDT0641401.1"/>
    </source>
</evidence>
<evidence type="ECO:0000256" key="6">
    <source>
        <dbReference type="ARBA" id="ARBA00023012"/>
    </source>
</evidence>
<dbReference type="Gene3D" id="1.10.287.130">
    <property type="match status" value="1"/>
</dbReference>
<dbReference type="Pfam" id="PF02518">
    <property type="entry name" value="HATPase_c"/>
    <property type="match status" value="1"/>
</dbReference>
<comment type="catalytic activity">
    <reaction evidence="1">
        <text>ATP + protein L-histidine = ADP + protein N-phospho-L-histidine.</text>
        <dbReference type="EC" id="2.7.13.3"/>
    </reaction>
</comment>
<evidence type="ECO:0000256" key="1">
    <source>
        <dbReference type="ARBA" id="ARBA00000085"/>
    </source>
</evidence>
<evidence type="ECO:0000256" key="3">
    <source>
        <dbReference type="ARBA" id="ARBA00022553"/>
    </source>
</evidence>
<dbReference type="CDD" id="cd00082">
    <property type="entry name" value="HisKA"/>
    <property type="match status" value="1"/>
</dbReference>
<dbReference type="EMBL" id="JAVRHQ010000001">
    <property type="protein sequence ID" value="MDT0641401.1"/>
    <property type="molecule type" value="Genomic_DNA"/>
</dbReference>
<dbReference type="InterPro" id="IPR036890">
    <property type="entry name" value="HATPase_C_sf"/>
</dbReference>
<proteinExistence type="predicted"/>
<reference evidence="8 9" key="1">
    <citation type="submission" date="2023-09" db="EMBL/GenBank/DDBJ databases">
        <authorList>
            <person name="Rey-Velasco X."/>
        </authorList>
    </citation>
    <scope>NUCLEOTIDE SEQUENCE [LARGE SCALE GENOMIC DNA]</scope>
    <source>
        <strain evidence="8 9">F363</strain>
    </source>
</reference>
<keyword evidence="9" id="KW-1185">Reference proteome</keyword>
<dbReference type="InterPro" id="IPR003594">
    <property type="entry name" value="HATPase_dom"/>
</dbReference>
<dbReference type="RefSeq" id="WP_311533036.1">
    <property type="nucleotide sequence ID" value="NZ_JAVRHQ010000001.1"/>
</dbReference>
<dbReference type="PRINTS" id="PR00344">
    <property type="entry name" value="BCTRLSENSOR"/>
</dbReference>
<dbReference type="SMART" id="SM00388">
    <property type="entry name" value="HisKA"/>
    <property type="match status" value="1"/>
</dbReference>
<dbReference type="PANTHER" id="PTHR45453:SF1">
    <property type="entry name" value="PHOSPHATE REGULON SENSOR PROTEIN PHOR"/>
    <property type="match status" value="1"/>
</dbReference>
<dbReference type="SUPFAM" id="SSF47384">
    <property type="entry name" value="Homodimeric domain of signal transducing histidine kinase"/>
    <property type="match status" value="1"/>
</dbReference>
<dbReference type="Pfam" id="PF00512">
    <property type="entry name" value="HisKA"/>
    <property type="match status" value="1"/>
</dbReference>
<dbReference type="InterPro" id="IPR003661">
    <property type="entry name" value="HisK_dim/P_dom"/>
</dbReference>
<dbReference type="InterPro" id="IPR005467">
    <property type="entry name" value="His_kinase_dom"/>
</dbReference>
<dbReference type="PROSITE" id="PS50109">
    <property type="entry name" value="HIS_KIN"/>
    <property type="match status" value="1"/>
</dbReference>
<keyword evidence="3" id="KW-0597">Phosphoprotein</keyword>
<dbReference type="PANTHER" id="PTHR45453">
    <property type="entry name" value="PHOSPHATE REGULON SENSOR PROTEIN PHOR"/>
    <property type="match status" value="1"/>
</dbReference>
<evidence type="ECO:0000256" key="5">
    <source>
        <dbReference type="ARBA" id="ARBA00022777"/>
    </source>
</evidence>
<keyword evidence="4" id="KW-0808">Transferase</keyword>
<evidence type="ECO:0000256" key="2">
    <source>
        <dbReference type="ARBA" id="ARBA00012438"/>
    </source>
</evidence>
<dbReference type="Proteomes" id="UP001262889">
    <property type="component" value="Unassembled WGS sequence"/>
</dbReference>
<accession>A0ABU3C508</accession>
<dbReference type="InterPro" id="IPR036097">
    <property type="entry name" value="HisK_dim/P_sf"/>
</dbReference>
<dbReference type="SMART" id="SM00387">
    <property type="entry name" value="HATPase_c"/>
    <property type="match status" value="1"/>
</dbReference>
<dbReference type="InterPro" id="IPR050351">
    <property type="entry name" value="BphY/WalK/GraS-like"/>
</dbReference>
<dbReference type="GO" id="GO:0016301">
    <property type="term" value="F:kinase activity"/>
    <property type="evidence" value="ECO:0007669"/>
    <property type="project" value="UniProtKB-KW"/>
</dbReference>
<dbReference type="Gene3D" id="3.30.565.10">
    <property type="entry name" value="Histidine kinase-like ATPase, C-terminal domain"/>
    <property type="match status" value="1"/>
</dbReference>
<evidence type="ECO:0000256" key="4">
    <source>
        <dbReference type="ARBA" id="ARBA00022679"/>
    </source>
</evidence>
<dbReference type="SUPFAM" id="SSF55874">
    <property type="entry name" value="ATPase domain of HSP90 chaperone/DNA topoisomerase II/histidine kinase"/>
    <property type="match status" value="1"/>
</dbReference>
<dbReference type="EC" id="2.7.13.3" evidence="2"/>
<evidence type="ECO:0000313" key="9">
    <source>
        <dbReference type="Proteomes" id="UP001262889"/>
    </source>
</evidence>
<keyword evidence="6" id="KW-0902">Two-component regulatory system</keyword>
<feature type="domain" description="Histidine kinase" evidence="7">
    <location>
        <begin position="151"/>
        <end position="365"/>
    </location>
</feature>
<sequence length="383" mass="43306">MKRAAQIIRKFNDEIMDSWSKTVKKEVEASRISSNLALRNQLPHVLEDIAEIMDRYEGFEEIKNEERYEEIISNSIDHGRHRAASSKYTVEQILHEYIIFHKTLTDFLRKNDAYTAEVGILLKYTLETAMLNSAGSFTKALQEMRNKLVGTLAHDIRNPVSAAYLAIEMMDYSEGEERLQRLQKLGLRSLKKSLELMEGMLDAITVKAGEGITMNFENVDLMRDVKWVYSEASEIYTNDIHIETDIQELNGIFDGTAIRRILENLVSNAVKHGAKNSAITIKVKEFPEKVSLSVHNFGNPIPQDKQEGIFDFLNSSKKESAGKLKSWGMGLTLIKAVAEAHGGSVELESNEGKGTTFSIMLHKYKNKPGKVRSKLNFSESPAE</sequence>
<comment type="caution">
    <text evidence="8">The sequence shown here is derived from an EMBL/GenBank/DDBJ whole genome shotgun (WGS) entry which is preliminary data.</text>
</comment>
<protein>
    <recommendedName>
        <fullName evidence="2">histidine kinase</fullName>
        <ecNumber evidence="2">2.7.13.3</ecNumber>
    </recommendedName>
</protein>
<name>A0ABU3C508_9FLAO</name>
<keyword evidence="5 8" id="KW-0418">Kinase</keyword>
<organism evidence="8 9">
    <name type="scientific">Autumnicola tepida</name>
    <dbReference type="NCBI Taxonomy" id="3075595"/>
    <lineage>
        <taxon>Bacteria</taxon>
        <taxon>Pseudomonadati</taxon>
        <taxon>Bacteroidota</taxon>
        <taxon>Flavobacteriia</taxon>
        <taxon>Flavobacteriales</taxon>
        <taxon>Flavobacteriaceae</taxon>
        <taxon>Autumnicola</taxon>
    </lineage>
</organism>